<feature type="compositionally biased region" description="Low complexity" evidence="8">
    <location>
        <begin position="336"/>
        <end position="347"/>
    </location>
</feature>
<evidence type="ECO:0000259" key="10">
    <source>
        <dbReference type="Pfam" id="PF09302"/>
    </source>
</evidence>
<feature type="region of interest" description="Disordered" evidence="8">
    <location>
        <begin position="256"/>
        <end position="300"/>
    </location>
</feature>
<dbReference type="PANTHER" id="PTHR31297">
    <property type="entry name" value="GLUCAN ENDO-1,6-BETA-GLUCOSIDASE B"/>
    <property type="match status" value="1"/>
</dbReference>
<dbReference type="InterPro" id="IPR017853">
    <property type="entry name" value="GH"/>
</dbReference>
<keyword evidence="4" id="KW-0378">Hydrolase</keyword>
<evidence type="ECO:0008006" key="13">
    <source>
        <dbReference type="Google" id="ProtNLM"/>
    </source>
</evidence>
<evidence type="ECO:0000313" key="11">
    <source>
        <dbReference type="EMBL" id="CAE6474379.1"/>
    </source>
</evidence>
<evidence type="ECO:0000256" key="5">
    <source>
        <dbReference type="ARBA" id="ARBA00023204"/>
    </source>
</evidence>
<evidence type="ECO:0000256" key="1">
    <source>
        <dbReference type="ARBA" id="ARBA00004123"/>
    </source>
</evidence>
<dbReference type="InterPro" id="IPR001547">
    <property type="entry name" value="Glyco_hydro_5"/>
</dbReference>
<dbReference type="GO" id="GO:0005576">
    <property type="term" value="C:extracellular region"/>
    <property type="evidence" value="ECO:0007669"/>
    <property type="project" value="TreeGrafter"/>
</dbReference>
<dbReference type="InterPro" id="IPR015381">
    <property type="entry name" value="XLF-like_N"/>
</dbReference>
<feature type="compositionally biased region" description="Acidic residues" evidence="8">
    <location>
        <begin position="275"/>
        <end position="285"/>
    </location>
</feature>
<evidence type="ECO:0000259" key="9">
    <source>
        <dbReference type="Pfam" id="PF00150"/>
    </source>
</evidence>
<dbReference type="AlphaFoldDB" id="A0A8H3C594"/>
<evidence type="ECO:0000256" key="7">
    <source>
        <dbReference type="ARBA" id="ARBA00023295"/>
    </source>
</evidence>
<evidence type="ECO:0000313" key="12">
    <source>
        <dbReference type="Proteomes" id="UP000663846"/>
    </source>
</evidence>
<comment type="caution">
    <text evidence="11">The sequence shown here is derived from an EMBL/GenBank/DDBJ whole genome shotgun (WGS) entry which is preliminary data.</text>
</comment>
<reference evidence="11" key="1">
    <citation type="submission" date="2021-01" db="EMBL/GenBank/DDBJ databases">
        <authorList>
            <person name="Kaushik A."/>
        </authorList>
    </citation>
    <scope>NUCLEOTIDE SEQUENCE</scope>
    <source>
        <strain evidence="11">AG1-1C</strain>
    </source>
</reference>
<dbReference type="GO" id="GO:0009251">
    <property type="term" value="P:glucan catabolic process"/>
    <property type="evidence" value="ECO:0007669"/>
    <property type="project" value="TreeGrafter"/>
</dbReference>
<dbReference type="SUPFAM" id="SSF51445">
    <property type="entry name" value="(Trans)glycosidases"/>
    <property type="match status" value="1"/>
</dbReference>
<organism evidence="11 12">
    <name type="scientific">Rhizoctonia solani</name>
    <dbReference type="NCBI Taxonomy" id="456999"/>
    <lineage>
        <taxon>Eukaryota</taxon>
        <taxon>Fungi</taxon>
        <taxon>Dikarya</taxon>
        <taxon>Basidiomycota</taxon>
        <taxon>Agaricomycotina</taxon>
        <taxon>Agaricomycetes</taxon>
        <taxon>Cantharellales</taxon>
        <taxon>Ceratobasidiaceae</taxon>
        <taxon>Rhizoctonia</taxon>
    </lineage>
</organism>
<dbReference type="InterPro" id="IPR050386">
    <property type="entry name" value="Glycosyl_hydrolase_5"/>
</dbReference>
<dbReference type="GO" id="GO:0009986">
    <property type="term" value="C:cell surface"/>
    <property type="evidence" value="ECO:0007669"/>
    <property type="project" value="TreeGrafter"/>
</dbReference>
<evidence type="ECO:0000256" key="2">
    <source>
        <dbReference type="ARBA" id="ARBA00005641"/>
    </source>
</evidence>
<dbReference type="Gene3D" id="2.170.210.10">
    <property type="entry name" value="DNA double-strand break repair and VJ recombination XRCC4, N-terminal"/>
    <property type="match status" value="1"/>
</dbReference>
<name>A0A8H3C594_9AGAM</name>
<evidence type="ECO:0000256" key="6">
    <source>
        <dbReference type="ARBA" id="ARBA00023242"/>
    </source>
</evidence>
<comment type="similarity">
    <text evidence="2">Belongs to the glycosyl hydrolase 5 (cellulase A) family.</text>
</comment>
<evidence type="ECO:0000256" key="4">
    <source>
        <dbReference type="ARBA" id="ARBA00022801"/>
    </source>
</evidence>
<evidence type="ECO:0000256" key="8">
    <source>
        <dbReference type="SAM" id="MobiDB-lite"/>
    </source>
</evidence>
<dbReference type="Pfam" id="PF09302">
    <property type="entry name" value="XLF"/>
    <property type="match status" value="1"/>
</dbReference>
<feature type="domain" description="XLF-like N-terminal" evidence="10">
    <location>
        <begin position="15"/>
        <end position="127"/>
    </location>
</feature>
<dbReference type="EMBL" id="CAJMWS010001168">
    <property type="protein sequence ID" value="CAE6474379.1"/>
    <property type="molecule type" value="Genomic_DNA"/>
</dbReference>
<protein>
    <recommendedName>
        <fullName evidence="13">Glycoside hydrolase family 5 domain-containing protein</fullName>
    </recommendedName>
</protein>
<dbReference type="GO" id="GO:0008422">
    <property type="term" value="F:beta-glucosidase activity"/>
    <property type="evidence" value="ECO:0007669"/>
    <property type="project" value="TreeGrafter"/>
</dbReference>
<sequence>MEISDDQLTRLRRCPWLPLADSDSKTCFLMKFCADPEKEECYILVTDTVKVWAEAIHGRHISHRIPPTDYLRTEKQERRFRRDMLQLLHTAHQLCRLSEMQILVEEGGKCADLALTVTTPSLNWQWRTFALHWSHAAQILSKQLIMPTITSMSVLTSIGSDEVEAFTAKLDKTAKTARITSHTHVRAVFSKPVVACSLVRVSQIWEHIGDEFLHPAVEDLEELEAVTVPLYFGEPISDDEPEPEPEPELEHYIQTNSPRLLRSSPPPLPEADGSGTEDEDEDDDDTRAGETQVQTQLEGSVIGVGGSARSLVSSNGIQPQASKYGGQSQASTNGLKSQGSKYGQSQSRPALHTARSQPHPSRSSAQLSMLFTLLGALCLAIVVAEAKPKQCRVVNKKRAQAQNVFPPTSTSPLEPSGTVSTSTLAYPTPTAFDYSRDKIRGVNLGGWLLLEPWITPSIFENTGNEQIVDEYTFNTLQDAATARRILRQHWETWIVEDDFRKIAEAGLNHVRLPFGYWSVPRPGNDPAPYNPDAWPFVMKALDWARKYNLFVIMDIHGAPGSQNGYDNSGQRMGMPQWHTSAANVNQTLDVVAWLAQTFGGSEYANLVTMIQLMNEPAGFYPEVLSVMRDYYQRSYWIVRPISNHLLVALHDGFQPLSIWSTRTDVPSPDNTIMDTHIYQIFNDPQVTMSWDDKLKVTCDQGNTLASYTSREDGFKTYVGEWTTSYTDCAKWLNGRGVGARLDGTRAGSTFVRTCDDITGSMDKFSESYKTWLRRYWDAQTIAFERGNGWVYWTWKTESADEWSYSKGLEGGWIPQDPTNHMYNAC</sequence>
<proteinExistence type="inferred from homology"/>
<comment type="subcellular location">
    <subcellularLocation>
        <location evidence="1">Nucleus</location>
    </subcellularLocation>
</comment>
<dbReference type="Pfam" id="PF00150">
    <property type="entry name" value="Cellulase"/>
    <property type="match status" value="1"/>
</dbReference>
<gene>
    <name evidence="11" type="ORF">RDB_LOCUS181833</name>
</gene>
<feature type="region of interest" description="Disordered" evidence="8">
    <location>
        <begin position="317"/>
        <end position="362"/>
    </location>
</feature>
<dbReference type="Gene3D" id="3.20.20.80">
    <property type="entry name" value="Glycosidases"/>
    <property type="match status" value="1"/>
</dbReference>
<feature type="compositionally biased region" description="Polar residues" evidence="8">
    <location>
        <begin position="317"/>
        <end position="335"/>
    </location>
</feature>
<evidence type="ECO:0000256" key="3">
    <source>
        <dbReference type="ARBA" id="ARBA00022763"/>
    </source>
</evidence>
<dbReference type="Proteomes" id="UP000663846">
    <property type="component" value="Unassembled WGS sequence"/>
</dbReference>
<dbReference type="GO" id="GO:0006303">
    <property type="term" value="P:double-strand break repair via nonhomologous end joining"/>
    <property type="evidence" value="ECO:0007669"/>
    <property type="project" value="UniProtKB-ARBA"/>
</dbReference>
<accession>A0A8H3C594</accession>
<keyword evidence="7" id="KW-0326">Glycosidase</keyword>
<keyword evidence="5" id="KW-0234">DNA repair</keyword>
<dbReference type="InterPro" id="IPR038051">
    <property type="entry name" value="XRCC4-like_N_sf"/>
</dbReference>
<dbReference type="GO" id="GO:0005634">
    <property type="term" value="C:nucleus"/>
    <property type="evidence" value="ECO:0007669"/>
    <property type="project" value="UniProtKB-SubCell"/>
</dbReference>
<keyword evidence="6" id="KW-0539">Nucleus</keyword>
<dbReference type="PANTHER" id="PTHR31297:SF42">
    <property type="entry name" value="GLYCOSIDE HYDROLASE FAMILY 5 DOMAIN-CONTAINING PROTEIN"/>
    <property type="match status" value="1"/>
</dbReference>
<feature type="domain" description="Glycoside hydrolase family 5" evidence="9">
    <location>
        <begin position="489"/>
        <end position="727"/>
    </location>
</feature>
<keyword evidence="3" id="KW-0227">DNA damage</keyword>